<protein>
    <submittedName>
        <fullName evidence="2">Uncharacterized protein</fullName>
    </submittedName>
</protein>
<evidence type="ECO:0000256" key="1">
    <source>
        <dbReference type="SAM" id="Phobius"/>
    </source>
</evidence>
<reference evidence="2 3" key="1">
    <citation type="journal article" date="2016" name="Nat. Commun.">
        <title>Thousands of microbial genomes shed light on interconnected biogeochemical processes in an aquifer system.</title>
        <authorList>
            <person name="Anantharaman K."/>
            <person name="Brown C.T."/>
            <person name="Hug L.A."/>
            <person name="Sharon I."/>
            <person name="Castelle C.J."/>
            <person name="Probst A.J."/>
            <person name="Thomas B.C."/>
            <person name="Singh A."/>
            <person name="Wilkins M.J."/>
            <person name="Karaoz U."/>
            <person name="Brodie E.L."/>
            <person name="Williams K.H."/>
            <person name="Hubbard S.S."/>
            <person name="Banfield J.F."/>
        </authorList>
    </citation>
    <scope>NUCLEOTIDE SEQUENCE [LARGE SCALE GENOMIC DNA]</scope>
</reference>
<name>A0A1G2MFS7_9BACT</name>
<evidence type="ECO:0000313" key="3">
    <source>
        <dbReference type="Proteomes" id="UP000176493"/>
    </source>
</evidence>
<comment type="caution">
    <text evidence="2">The sequence shown here is derived from an EMBL/GenBank/DDBJ whole genome shotgun (WGS) entry which is preliminary data.</text>
</comment>
<feature type="transmembrane region" description="Helical" evidence="1">
    <location>
        <begin position="7"/>
        <end position="28"/>
    </location>
</feature>
<keyword evidence="1" id="KW-0812">Transmembrane</keyword>
<organism evidence="2 3">
    <name type="scientific">Candidatus Taylorbacteria bacterium RIFCSPHIGHO2_02_49_25</name>
    <dbReference type="NCBI Taxonomy" id="1802305"/>
    <lineage>
        <taxon>Bacteria</taxon>
        <taxon>Candidatus Tayloriibacteriota</taxon>
    </lineage>
</organism>
<gene>
    <name evidence="2" type="ORF">A2W52_02950</name>
</gene>
<keyword evidence="1" id="KW-0472">Membrane</keyword>
<dbReference type="AlphaFoldDB" id="A0A1G2MFS7"/>
<sequence length="195" mass="21874">MSRTQKGFTPIVWVIIAAIILGGGYVVLFEYDDPFGLFSTDRHLFEQTKDGAGKVNTNDSLDWKTYRNEKYGFEFRYPSDHTPFSSFDAAKEILHPASQEAGLVIIAENERRVFCCEPLTLSFSTLEPAGQRFDAPDARQITFAGYTAVQFDGEGNLGSLFKEILVNKNGLTVTIKQNGKSNFLDEILSTFKFTK</sequence>
<dbReference type="Proteomes" id="UP000176493">
    <property type="component" value="Unassembled WGS sequence"/>
</dbReference>
<dbReference type="EMBL" id="MHRJ01000020">
    <property type="protein sequence ID" value="OHA22760.1"/>
    <property type="molecule type" value="Genomic_DNA"/>
</dbReference>
<proteinExistence type="predicted"/>
<keyword evidence="1" id="KW-1133">Transmembrane helix</keyword>
<evidence type="ECO:0000313" key="2">
    <source>
        <dbReference type="EMBL" id="OHA22760.1"/>
    </source>
</evidence>
<accession>A0A1G2MFS7</accession>